<dbReference type="Proteomes" id="UP000887229">
    <property type="component" value="Unassembled WGS sequence"/>
</dbReference>
<proteinExistence type="inferred from homology"/>
<dbReference type="PANTHER" id="PTHR10073:SF41">
    <property type="entry name" value="MISMATCH REPAIR PROTEIN, PUTATIVE (AFU_ORTHOLOGUE AFUA_8G05820)-RELATED"/>
    <property type="match status" value="1"/>
</dbReference>
<dbReference type="AlphaFoldDB" id="A0A9P7ZL18"/>
<dbReference type="InterPro" id="IPR038973">
    <property type="entry name" value="MutL/Mlh/Pms-like"/>
</dbReference>
<organism evidence="4 5">
    <name type="scientific">Emericellopsis atlantica</name>
    <dbReference type="NCBI Taxonomy" id="2614577"/>
    <lineage>
        <taxon>Eukaryota</taxon>
        <taxon>Fungi</taxon>
        <taxon>Dikarya</taxon>
        <taxon>Ascomycota</taxon>
        <taxon>Pezizomycotina</taxon>
        <taxon>Sordariomycetes</taxon>
        <taxon>Hypocreomycetidae</taxon>
        <taxon>Hypocreales</taxon>
        <taxon>Bionectriaceae</taxon>
        <taxon>Emericellopsis</taxon>
    </lineage>
</organism>
<dbReference type="PROSITE" id="PS00058">
    <property type="entry name" value="DNA_MISMATCH_REPAIR_1"/>
    <property type="match status" value="1"/>
</dbReference>
<dbReference type="OrthoDB" id="10263226at2759"/>
<dbReference type="GeneID" id="70291648"/>
<dbReference type="GO" id="GO:0016887">
    <property type="term" value="F:ATP hydrolysis activity"/>
    <property type="evidence" value="ECO:0007669"/>
    <property type="project" value="InterPro"/>
</dbReference>
<gene>
    <name evidence="4" type="ORF">F5Z01DRAFT_599669</name>
</gene>
<accession>A0A9P7ZL18</accession>
<evidence type="ECO:0000313" key="5">
    <source>
        <dbReference type="Proteomes" id="UP000887229"/>
    </source>
</evidence>
<protein>
    <submittedName>
        <fullName evidence="4">Histidine kinase-like ATPase</fullName>
    </submittedName>
</protein>
<name>A0A9P7ZL18_9HYPO</name>
<dbReference type="SMART" id="SM01340">
    <property type="entry name" value="DNA_mis_repair"/>
    <property type="match status" value="1"/>
</dbReference>
<dbReference type="NCBIfam" id="TIGR00585">
    <property type="entry name" value="mutl"/>
    <property type="match status" value="1"/>
</dbReference>
<dbReference type="GO" id="GO:0006298">
    <property type="term" value="P:mismatch repair"/>
    <property type="evidence" value="ECO:0007669"/>
    <property type="project" value="InterPro"/>
</dbReference>
<dbReference type="GO" id="GO:0005524">
    <property type="term" value="F:ATP binding"/>
    <property type="evidence" value="ECO:0007669"/>
    <property type="project" value="InterPro"/>
</dbReference>
<evidence type="ECO:0000313" key="4">
    <source>
        <dbReference type="EMBL" id="KAG9253671.1"/>
    </source>
</evidence>
<dbReference type="Gene3D" id="3.30.565.10">
    <property type="entry name" value="Histidine kinase-like ATPase, C-terminal domain"/>
    <property type="match status" value="1"/>
</dbReference>
<dbReference type="InterPro" id="IPR002099">
    <property type="entry name" value="MutL/Mlh/PMS"/>
</dbReference>
<dbReference type="Pfam" id="PF01119">
    <property type="entry name" value="DNA_mis_repair"/>
    <property type="match status" value="1"/>
</dbReference>
<dbReference type="InterPro" id="IPR014762">
    <property type="entry name" value="DNA_mismatch_repair_CS"/>
</dbReference>
<dbReference type="InterPro" id="IPR014721">
    <property type="entry name" value="Ribsml_uS5_D2-typ_fold_subgr"/>
</dbReference>
<dbReference type="SUPFAM" id="SSF54211">
    <property type="entry name" value="Ribosomal protein S5 domain 2-like"/>
    <property type="match status" value="1"/>
</dbReference>
<dbReference type="GO" id="GO:0016301">
    <property type="term" value="F:kinase activity"/>
    <property type="evidence" value="ECO:0007669"/>
    <property type="project" value="UniProtKB-KW"/>
</dbReference>
<evidence type="ECO:0000256" key="1">
    <source>
        <dbReference type="ARBA" id="ARBA00006082"/>
    </source>
</evidence>
<dbReference type="InterPro" id="IPR036890">
    <property type="entry name" value="HATPase_C_sf"/>
</dbReference>
<dbReference type="GO" id="GO:0140664">
    <property type="term" value="F:ATP-dependent DNA damage sensor activity"/>
    <property type="evidence" value="ECO:0007669"/>
    <property type="project" value="InterPro"/>
</dbReference>
<dbReference type="EMBL" id="MU251257">
    <property type="protein sequence ID" value="KAG9253671.1"/>
    <property type="molecule type" value="Genomic_DNA"/>
</dbReference>
<dbReference type="InterPro" id="IPR013507">
    <property type="entry name" value="DNA_mismatch_S5_2-like"/>
</dbReference>
<sequence length="355" mass="38041">MPIAKLNIDTVRLLGSSVTISDPPSLVKELLDNAIDAGTTTIEVLISPNTVDRIHVRDNGAGIPAEDLASLGKRAHTSKLRCFEDLVGTRTLGFRGEALASANAVSKGGLTITTKTGADSVATRVKLNPRGGGVAEQKPVPAPQGTTVLVEGLFDNIAVRKQQAIKESRKALARTRDLLLSYALARPHVKLNLKVPGEPKQQWSYSPGPNPTAKHAVMQLLSKEVSAQCAVVQKKWVLETAGSTKPDEQPTISVDAVLPSTGCDEAAIRGKGAFMCIDSRPMTSTRGTGRKINSLFKSHFNKAMGRSVAAPFMQLSIQCTVGAYDPNIAPLKDEVLFTDEQKILDCLEELCSNFY</sequence>
<dbReference type="InterPro" id="IPR020568">
    <property type="entry name" value="Ribosomal_Su5_D2-typ_SF"/>
</dbReference>
<dbReference type="CDD" id="cd16926">
    <property type="entry name" value="HATPase_MutL-MLH-PMS-like"/>
    <property type="match status" value="1"/>
</dbReference>
<keyword evidence="4" id="KW-0808">Transferase</keyword>
<evidence type="ECO:0000256" key="2">
    <source>
        <dbReference type="ARBA" id="ARBA00022763"/>
    </source>
</evidence>
<dbReference type="GO" id="GO:0030983">
    <property type="term" value="F:mismatched DNA binding"/>
    <property type="evidence" value="ECO:0007669"/>
    <property type="project" value="InterPro"/>
</dbReference>
<dbReference type="RefSeq" id="XP_046117595.1">
    <property type="nucleotide sequence ID" value="XM_046260745.1"/>
</dbReference>
<keyword evidence="4" id="KW-0418">Kinase</keyword>
<comment type="similarity">
    <text evidence="1">Belongs to the DNA mismatch repair MutL/HexB family.</text>
</comment>
<reference evidence="4" key="1">
    <citation type="journal article" date="2021" name="IMA Fungus">
        <title>Genomic characterization of three marine fungi, including Emericellopsis atlantica sp. nov. with signatures of a generalist lifestyle and marine biomass degradation.</title>
        <authorList>
            <person name="Hagestad O.C."/>
            <person name="Hou L."/>
            <person name="Andersen J.H."/>
            <person name="Hansen E.H."/>
            <person name="Altermark B."/>
            <person name="Li C."/>
            <person name="Kuhnert E."/>
            <person name="Cox R.J."/>
            <person name="Crous P.W."/>
            <person name="Spatafora J.W."/>
            <person name="Lail K."/>
            <person name="Amirebrahimi M."/>
            <person name="Lipzen A."/>
            <person name="Pangilinan J."/>
            <person name="Andreopoulos W."/>
            <person name="Hayes R.D."/>
            <person name="Ng V."/>
            <person name="Grigoriev I.V."/>
            <person name="Jackson S.A."/>
            <person name="Sutton T.D.S."/>
            <person name="Dobson A.D.W."/>
            <person name="Rama T."/>
        </authorList>
    </citation>
    <scope>NUCLEOTIDE SEQUENCE</scope>
    <source>
        <strain evidence="4">TS7</strain>
    </source>
</reference>
<comment type="caution">
    <text evidence="4">The sequence shown here is derived from an EMBL/GenBank/DDBJ whole genome shotgun (WGS) entry which is preliminary data.</text>
</comment>
<dbReference type="SUPFAM" id="SSF55874">
    <property type="entry name" value="ATPase domain of HSP90 chaperone/DNA topoisomerase II/histidine kinase"/>
    <property type="match status" value="1"/>
</dbReference>
<dbReference type="FunFam" id="3.30.565.10:FF:000017">
    <property type="entry name" value="PMS1 homolog 1, mismatch repair system component"/>
    <property type="match status" value="1"/>
</dbReference>
<dbReference type="GO" id="GO:0061982">
    <property type="term" value="P:meiosis I cell cycle process"/>
    <property type="evidence" value="ECO:0007669"/>
    <property type="project" value="UniProtKB-ARBA"/>
</dbReference>
<evidence type="ECO:0000259" key="3">
    <source>
        <dbReference type="SMART" id="SM01340"/>
    </source>
</evidence>
<dbReference type="GO" id="GO:0032389">
    <property type="term" value="C:MutLalpha complex"/>
    <property type="evidence" value="ECO:0007669"/>
    <property type="project" value="TreeGrafter"/>
</dbReference>
<keyword evidence="5" id="KW-1185">Reference proteome</keyword>
<feature type="non-terminal residue" evidence="4">
    <location>
        <position position="355"/>
    </location>
</feature>
<dbReference type="Gene3D" id="3.30.230.10">
    <property type="match status" value="1"/>
</dbReference>
<feature type="domain" description="DNA mismatch repair protein S5" evidence="3">
    <location>
        <begin position="217"/>
        <end position="352"/>
    </location>
</feature>
<keyword evidence="2" id="KW-0227">DNA damage</keyword>
<dbReference type="Pfam" id="PF13589">
    <property type="entry name" value="HATPase_c_3"/>
    <property type="match status" value="1"/>
</dbReference>
<dbReference type="PANTHER" id="PTHR10073">
    <property type="entry name" value="DNA MISMATCH REPAIR PROTEIN MLH, PMS, MUTL"/>
    <property type="match status" value="1"/>
</dbReference>